<protein>
    <submittedName>
        <fullName evidence="1">Uncharacterized protein</fullName>
    </submittedName>
</protein>
<evidence type="ECO:0000313" key="2">
    <source>
        <dbReference type="Proteomes" id="UP000297540"/>
    </source>
</evidence>
<evidence type="ECO:0000313" key="1">
    <source>
        <dbReference type="EMBL" id="TFF39263.1"/>
    </source>
</evidence>
<name>A0A4Y8SJN4_9SPHI</name>
<dbReference type="RefSeq" id="WP_133227671.1">
    <property type="nucleotide sequence ID" value="NZ_SOZE01000004.1"/>
</dbReference>
<dbReference type="EMBL" id="SOZE01000004">
    <property type="protein sequence ID" value="TFF39263.1"/>
    <property type="molecule type" value="Genomic_DNA"/>
</dbReference>
<dbReference type="OrthoDB" id="799894at2"/>
<accession>A0A4Y8SJN4</accession>
<reference evidence="1 2" key="1">
    <citation type="journal article" date="2017" name="Int. J. Syst. Evol. Microbiol.">
        <title>Mucilaginibacterpsychrotolerans sp. nov., isolated from peatlands.</title>
        <authorList>
            <person name="Deng Y."/>
            <person name="Shen L."/>
            <person name="Xu B."/>
            <person name="Liu Y."/>
            <person name="Gu Z."/>
            <person name="Liu H."/>
            <person name="Zhou Y."/>
        </authorList>
    </citation>
    <scope>NUCLEOTIDE SEQUENCE [LARGE SCALE GENOMIC DNA]</scope>
    <source>
        <strain evidence="1 2">NH7-4</strain>
    </source>
</reference>
<dbReference type="AlphaFoldDB" id="A0A4Y8SJN4"/>
<sequence>MEHTNDTEQLRQYLAEAVEMLDDVKPKLALFEKQRYFRLKAAVDSYIQANKAAKAAPKQIELIPGA</sequence>
<organism evidence="1 2">
    <name type="scientific">Mucilaginibacter psychrotolerans</name>
    <dbReference type="NCBI Taxonomy" id="1524096"/>
    <lineage>
        <taxon>Bacteria</taxon>
        <taxon>Pseudomonadati</taxon>
        <taxon>Bacteroidota</taxon>
        <taxon>Sphingobacteriia</taxon>
        <taxon>Sphingobacteriales</taxon>
        <taxon>Sphingobacteriaceae</taxon>
        <taxon>Mucilaginibacter</taxon>
    </lineage>
</organism>
<gene>
    <name evidence="1" type="ORF">E2R66_06490</name>
</gene>
<keyword evidence="2" id="KW-1185">Reference proteome</keyword>
<dbReference type="Proteomes" id="UP000297540">
    <property type="component" value="Unassembled WGS sequence"/>
</dbReference>
<comment type="caution">
    <text evidence="1">The sequence shown here is derived from an EMBL/GenBank/DDBJ whole genome shotgun (WGS) entry which is preliminary data.</text>
</comment>
<proteinExistence type="predicted"/>